<evidence type="ECO:0000256" key="1">
    <source>
        <dbReference type="ARBA" id="ARBA00001971"/>
    </source>
</evidence>
<keyword evidence="8" id="KW-0492">Microsome</keyword>
<keyword evidence="6 13" id="KW-0479">Metal-binding</keyword>
<dbReference type="GO" id="GO:0016705">
    <property type="term" value="F:oxidoreductase activity, acting on paired donors, with incorporation or reduction of molecular oxygen"/>
    <property type="evidence" value="ECO:0007669"/>
    <property type="project" value="InterPro"/>
</dbReference>
<evidence type="ECO:0000256" key="4">
    <source>
        <dbReference type="ARBA" id="ARBA00010617"/>
    </source>
</evidence>
<dbReference type="GO" id="GO:0005506">
    <property type="term" value="F:iron ion binding"/>
    <property type="evidence" value="ECO:0007669"/>
    <property type="project" value="InterPro"/>
</dbReference>
<comment type="cofactor">
    <cofactor evidence="1 13">
        <name>heme</name>
        <dbReference type="ChEBI" id="CHEBI:30413"/>
    </cofactor>
</comment>
<dbReference type="PRINTS" id="PR00385">
    <property type="entry name" value="P450"/>
</dbReference>
<keyword evidence="11 14" id="KW-0503">Monooxygenase</keyword>
<dbReference type="CDD" id="cd20617">
    <property type="entry name" value="CYP1_2-like"/>
    <property type="match status" value="1"/>
</dbReference>
<evidence type="ECO:0000256" key="9">
    <source>
        <dbReference type="ARBA" id="ARBA00023002"/>
    </source>
</evidence>
<evidence type="ECO:0000256" key="14">
    <source>
        <dbReference type="RuleBase" id="RU000461"/>
    </source>
</evidence>
<keyword evidence="12" id="KW-0472">Membrane</keyword>
<dbReference type="FunFam" id="1.10.630.10:FF:000238">
    <property type="entry name" value="Cytochrome P450 2A6"/>
    <property type="match status" value="1"/>
</dbReference>
<accession>A0AA35SHL0</accession>
<dbReference type="PANTHER" id="PTHR24303">
    <property type="entry name" value="HEME-BINDING MONOOXYGENASE FAMILY"/>
    <property type="match status" value="1"/>
</dbReference>
<dbReference type="PRINTS" id="PR00463">
    <property type="entry name" value="EP450I"/>
</dbReference>
<gene>
    <name evidence="15" type="ORF">GBAR_LOCUS16373</name>
</gene>
<name>A0AA35SHL0_GEOBA</name>
<evidence type="ECO:0000256" key="2">
    <source>
        <dbReference type="ARBA" id="ARBA00004174"/>
    </source>
</evidence>
<reference evidence="15" key="1">
    <citation type="submission" date="2023-03" db="EMBL/GenBank/DDBJ databases">
        <authorList>
            <person name="Steffen K."/>
            <person name="Cardenas P."/>
        </authorList>
    </citation>
    <scope>NUCLEOTIDE SEQUENCE</scope>
</reference>
<dbReference type="GO" id="GO:0005789">
    <property type="term" value="C:endoplasmic reticulum membrane"/>
    <property type="evidence" value="ECO:0007669"/>
    <property type="project" value="UniProtKB-SubCell"/>
</dbReference>
<dbReference type="Proteomes" id="UP001174909">
    <property type="component" value="Unassembled WGS sequence"/>
</dbReference>
<comment type="caution">
    <text evidence="15">The sequence shown here is derived from an EMBL/GenBank/DDBJ whole genome shotgun (WGS) entry which is preliminary data.</text>
</comment>
<evidence type="ECO:0000256" key="7">
    <source>
        <dbReference type="ARBA" id="ARBA00022824"/>
    </source>
</evidence>
<evidence type="ECO:0000256" key="10">
    <source>
        <dbReference type="ARBA" id="ARBA00023004"/>
    </source>
</evidence>
<dbReference type="InterPro" id="IPR002401">
    <property type="entry name" value="Cyt_P450_E_grp-I"/>
</dbReference>
<comment type="subcellular location">
    <subcellularLocation>
        <location evidence="3">Endoplasmic reticulum membrane</location>
        <topology evidence="3">Peripheral membrane protein</topology>
    </subcellularLocation>
    <subcellularLocation>
        <location evidence="2">Microsome membrane</location>
        <topology evidence="2">Peripheral membrane protein</topology>
    </subcellularLocation>
</comment>
<dbReference type="GO" id="GO:0004497">
    <property type="term" value="F:monooxygenase activity"/>
    <property type="evidence" value="ECO:0007669"/>
    <property type="project" value="UniProtKB-KW"/>
</dbReference>
<feature type="binding site" description="axial binding residue" evidence="13">
    <location>
        <position position="408"/>
    </location>
    <ligand>
        <name>heme</name>
        <dbReference type="ChEBI" id="CHEBI:30413"/>
    </ligand>
    <ligandPart>
        <name>Fe</name>
        <dbReference type="ChEBI" id="CHEBI:18248"/>
    </ligandPart>
</feature>
<evidence type="ECO:0000313" key="15">
    <source>
        <dbReference type="EMBL" id="CAI8028816.1"/>
    </source>
</evidence>
<dbReference type="GO" id="GO:0020037">
    <property type="term" value="F:heme binding"/>
    <property type="evidence" value="ECO:0007669"/>
    <property type="project" value="InterPro"/>
</dbReference>
<evidence type="ECO:0000256" key="12">
    <source>
        <dbReference type="ARBA" id="ARBA00023136"/>
    </source>
</evidence>
<organism evidence="15 16">
    <name type="scientific">Geodia barretti</name>
    <name type="common">Barrett's horny sponge</name>
    <dbReference type="NCBI Taxonomy" id="519541"/>
    <lineage>
        <taxon>Eukaryota</taxon>
        <taxon>Metazoa</taxon>
        <taxon>Porifera</taxon>
        <taxon>Demospongiae</taxon>
        <taxon>Heteroscleromorpha</taxon>
        <taxon>Tetractinellida</taxon>
        <taxon>Astrophorina</taxon>
        <taxon>Geodiidae</taxon>
        <taxon>Geodia</taxon>
    </lineage>
</organism>
<evidence type="ECO:0000256" key="13">
    <source>
        <dbReference type="PIRSR" id="PIRSR602401-1"/>
    </source>
</evidence>
<evidence type="ECO:0000313" key="16">
    <source>
        <dbReference type="Proteomes" id="UP001174909"/>
    </source>
</evidence>
<sequence>MPPGPRGLPIFGSLLDIRHDTHLSIDRLVKRYGDICLLRFGSVPTVIISDADLLHEAFGKAELADRWVSEIMDTLSGQKDLVLAPYGEHWRQMQRFANRELLSARNVDNVRERHIETVVNDLVERMGEMGVAGELVSPPAMTALSNATLMFRSLFGQPENATDEFLQHRDRLLEYISWIFSSATATNLADYIPWLRFLPNNALKEAALQAKIGGAIIRALVDAARNRPNLDLSSPTCLVEVMLAREEAGEITDVMTCDLCMDLLIAGTDTSAQTVNWFLLLLANRPEIQARVHEEMDRVIGRDAVPTVEDRTRLPYVFACLAESMRYRTIGPLGLPHKASEDTEIGGYRIPSGTQVLGNIYSIHHDPRYWDSPHEFIPERFLPQEDEPMSAALTSQAYLPFGTGHRRCPGRRLAETTVWLHITRMMHRLRFETPDSEPLTEDEVFGLAIAPKPYSLRVTRRW</sequence>
<evidence type="ECO:0000256" key="5">
    <source>
        <dbReference type="ARBA" id="ARBA00022617"/>
    </source>
</evidence>
<dbReference type="EMBL" id="CASHTH010002364">
    <property type="protein sequence ID" value="CAI8028816.1"/>
    <property type="molecule type" value="Genomic_DNA"/>
</dbReference>
<keyword evidence="16" id="KW-1185">Reference proteome</keyword>
<evidence type="ECO:0000256" key="8">
    <source>
        <dbReference type="ARBA" id="ARBA00022848"/>
    </source>
</evidence>
<proteinExistence type="inferred from homology"/>
<dbReference type="InterPro" id="IPR036396">
    <property type="entry name" value="Cyt_P450_sf"/>
</dbReference>
<keyword evidence="5 13" id="KW-0349">Heme</keyword>
<keyword evidence="7" id="KW-0256">Endoplasmic reticulum</keyword>
<dbReference type="PANTHER" id="PTHR24303:SF31">
    <property type="entry name" value="CYTOCHROME P450 307A1-RELATED"/>
    <property type="match status" value="1"/>
</dbReference>
<dbReference type="Pfam" id="PF00067">
    <property type="entry name" value="p450"/>
    <property type="match status" value="1"/>
</dbReference>
<dbReference type="PROSITE" id="PS00086">
    <property type="entry name" value="CYTOCHROME_P450"/>
    <property type="match status" value="1"/>
</dbReference>
<dbReference type="InterPro" id="IPR017972">
    <property type="entry name" value="Cyt_P450_CS"/>
</dbReference>
<dbReference type="AlphaFoldDB" id="A0AA35SHL0"/>
<dbReference type="Gene3D" id="1.10.630.10">
    <property type="entry name" value="Cytochrome P450"/>
    <property type="match status" value="1"/>
</dbReference>
<keyword evidence="9 14" id="KW-0560">Oxidoreductase</keyword>
<dbReference type="InterPro" id="IPR001128">
    <property type="entry name" value="Cyt_P450"/>
</dbReference>
<evidence type="ECO:0000256" key="11">
    <source>
        <dbReference type="ARBA" id="ARBA00023033"/>
    </source>
</evidence>
<evidence type="ECO:0000256" key="3">
    <source>
        <dbReference type="ARBA" id="ARBA00004406"/>
    </source>
</evidence>
<keyword evidence="10 13" id="KW-0408">Iron</keyword>
<dbReference type="SUPFAM" id="SSF48264">
    <property type="entry name" value="Cytochrome P450"/>
    <property type="match status" value="1"/>
</dbReference>
<protein>
    <submittedName>
        <fullName evidence="15">Cytochrome P450 1B1</fullName>
    </submittedName>
</protein>
<evidence type="ECO:0000256" key="6">
    <source>
        <dbReference type="ARBA" id="ARBA00022723"/>
    </source>
</evidence>
<comment type="similarity">
    <text evidence="4 14">Belongs to the cytochrome P450 family.</text>
</comment>